<dbReference type="OrthoDB" id="9806180at2"/>
<evidence type="ECO:0000313" key="5">
    <source>
        <dbReference type="EMBL" id="REH39072.1"/>
    </source>
</evidence>
<reference evidence="5 6" key="1">
    <citation type="submission" date="2018-08" db="EMBL/GenBank/DDBJ databases">
        <title>Genomic Encyclopedia of Type Strains, Phase IV (KMG-IV): sequencing the most valuable type-strain genomes for metagenomic binning, comparative biology and taxonomic classification.</title>
        <authorList>
            <person name="Goeker M."/>
        </authorList>
    </citation>
    <scope>NUCLEOTIDE SEQUENCE [LARGE SCALE GENOMIC DNA]</scope>
    <source>
        <strain evidence="5 6">DSM 26022</strain>
    </source>
</reference>
<evidence type="ECO:0000256" key="2">
    <source>
        <dbReference type="ARBA" id="ARBA00022801"/>
    </source>
</evidence>
<dbReference type="RefSeq" id="WP_116208074.1">
    <property type="nucleotide sequence ID" value="NZ_QUNR01000002.1"/>
</dbReference>
<evidence type="ECO:0000313" key="6">
    <source>
        <dbReference type="Proteomes" id="UP000256774"/>
    </source>
</evidence>
<dbReference type="PANTHER" id="PTHR48081:SF8">
    <property type="entry name" value="ALPHA_BETA HYDROLASE FOLD-3 DOMAIN-CONTAINING PROTEIN-RELATED"/>
    <property type="match status" value="1"/>
</dbReference>
<comment type="similarity">
    <text evidence="1">Belongs to the 'GDXG' lipolytic enzyme family.</text>
</comment>
<dbReference type="SUPFAM" id="SSF53474">
    <property type="entry name" value="alpha/beta-Hydrolases"/>
    <property type="match status" value="1"/>
</dbReference>
<dbReference type="Gene3D" id="3.40.50.1820">
    <property type="entry name" value="alpha/beta hydrolase"/>
    <property type="match status" value="1"/>
</dbReference>
<dbReference type="GO" id="GO:0016787">
    <property type="term" value="F:hydrolase activity"/>
    <property type="evidence" value="ECO:0007669"/>
    <property type="project" value="UniProtKB-KW"/>
</dbReference>
<keyword evidence="6" id="KW-1185">Reference proteome</keyword>
<dbReference type="InterPro" id="IPR050300">
    <property type="entry name" value="GDXG_lipolytic_enzyme"/>
</dbReference>
<dbReference type="Pfam" id="PF07859">
    <property type="entry name" value="Abhydrolase_3"/>
    <property type="match status" value="1"/>
</dbReference>
<name>A0A3E0H6F2_9GAMM</name>
<dbReference type="EMBL" id="QUNR01000002">
    <property type="protein sequence ID" value="REH39072.1"/>
    <property type="molecule type" value="Genomic_DNA"/>
</dbReference>
<evidence type="ECO:0000256" key="3">
    <source>
        <dbReference type="PROSITE-ProRule" id="PRU10038"/>
    </source>
</evidence>
<dbReference type="Proteomes" id="UP000256774">
    <property type="component" value="Unassembled WGS sequence"/>
</dbReference>
<dbReference type="PROSITE" id="PS01174">
    <property type="entry name" value="LIPASE_GDXG_SER"/>
    <property type="match status" value="1"/>
</dbReference>
<dbReference type="InterPro" id="IPR033140">
    <property type="entry name" value="Lipase_GDXG_put_SER_AS"/>
</dbReference>
<evidence type="ECO:0000259" key="4">
    <source>
        <dbReference type="Pfam" id="PF07859"/>
    </source>
</evidence>
<gene>
    <name evidence="5" type="ORF">DFR26_1249</name>
</gene>
<dbReference type="InterPro" id="IPR029058">
    <property type="entry name" value="AB_hydrolase_fold"/>
</dbReference>
<comment type="caution">
    <text evidence="5">The sequence shown here is derived from an EMBL/GenBank/DDBJ whole genome shotgun (WGS) entry which is preliminary data.</text>
</comment>
<feature type="domain" description="Alpha/beta hydrolase fold-3" evidence="4">
    <location>
        <begin position="72"/>
        <end position="272"/>
    </location>
</feature>
<dbReference type="AlphaFoldDB" id="A0A3E0H6F2"/>
<sequence length="323" mass="35031">MASSQAKLLKLFLRMRVKRELTSNAALVRHLRSAMDTKLFPSPVPSGITVRQASVAGVLGEWLEVAKPCMTILYLHGGAFIGGKLATYHTFCGEVARRLNAKVFMADYRLAPEHPYPAATDDAFQVYRQLSAELQGTEPLVIAGDSAGGNLTLVTLLRAKLENLPMPVCALTLSPGTDATGTLPALTANSASDSMLSKSMIDRAIDIYLAGADSTHPDASPCRGNFSGLPPLLVTVSEEECLRDDAYRVVHNARQAGVTVELLSRLDMPHVWPIFHFLLPEARQDMHVLIRFIEKHVGESLVRSSAEFQLSSEHESASKALAG</sequence>
<dbReference type="PANTHER" id="PTHR48081">
    <property type="entry name" value="AB HYDROLASE SUPERFAMILY PROTEIN C4A8.06C"/>
    <property type="match status" value="1"/>
</dbReference>
<organism evidence="5 6">
    <name type="scientific">Paraperlucidibaca baekdonensis</name>
    <dbReference type="NCBI Taxonomy" id="748120"/>
    <lineage>
        <taxon>Bacteria</taxon>
        <taxon>Pseudomonadati</taxon>
        <taxon>Pseudomonadota</taxon>
        <taxon>Gammaproteobacteria</taxon>
        <taxon>Moraxellales</taxon>
        <taxon>Moraxellaceae</taxon>
        <taxon>Paraperlucidibaca</taxon>
    </lineage>
</organism>
<accession>A0A3E0H6F2</accession>
<protein>
    <submittedName>
        <fullName evidence="5">Acetyl esterase/lipase</fullName>
    </submittedName>
</protein>
<proteinExistence type="inferred from homology"/>
<dbReference type="InterPro" id="IPR013094">
    <property type="entry name" value="AB_hydrolase_3"/>
</dbReference>
<keyword evidence="2" id="KW-0378">Hydrolase</keyword>
<feature type="active site" evidence="3">
    <location>
        <position position="146"/>
    </location>
</feature>
<evidence type="ECO:0000256" key="1">
    <source>
        <dbReference type="ARBA" id="ARBA00010515"/>
    </source>
</evidence>